<name>A0A2V1IK79_9BACT</name>
<keyword evidence="1" id="KW-1133">Transmembrane helix</keyword>
<accession>A0A2V1IK79</accession>
<comment type="caution">
    <text evidence="2">The sequence shown here is derived from an EMBL/GenBank/DDBJ whole genome shotgun (WGS) entry which is preliminary data.</text>
</comment>
<keyword evidence="3" id="KW-1185">Reference proteome</keyword>
<dbReference type="Proteomes" id="UP000244905">
    <property type="component" value="Unassembled WGS sequence"/>
</dbReference>
<feature type="transmembrane region" description="Helical" evidence="1">
    <location>
        <begin position="70"/>
        <end position="94"/>
    </location>
</feature>
<dbReference type="AlphaFoldDB" id="A0A2V1IK79"/>
<dbReference type="EMBL" id="PUEC01000046">
    <property type="protein sequence ID" value="PWB00337.1"/>
    <property type="molecule type" value="Genomic_DNA"/>
</dbReference>
<evidence type="ECO:0000256" key="1">
    <source>
        <dbReference type="SAM" id="Phobius"/>
    </source>
</evidence>
<sequence length="485" mass="56239">MGGIVYKDVKILILYLLIRNTPQRTRIYASPTRDKIFIWSAVVVGCSIMALLGRHAAIHRFGTDQFTGNVLFAVFFVLSTGLYCGFQSVIEDLFNRLSALFRRREVMAIAETPTSEKVSVTTIDVSEIQEQCSEPILETACVAENKEESKVAIPMNENRPFEVLEIVDDMRHIRFPDGEEAYVGMELSDDEILIEKSYNDSRDYDAELEEAYNVYLDSMTDEERYDHENRITRIHKEREYDEDVGFFSSVSMHDVHKNPDGTTLIEETEQEVYVTPDGSVYYLEDMGPICDFYEKHKDNIESHEEIMTRKQRCDEAFNELKRHEELYNLEQVSFICAYITHTMEQFMESHELDKLHNNAKIWTVNPLARFDAVQLRSNHLSKEDLKHLGYNVGKFLKLKGENIALFIKNVFAESFGSVQVGTIIAKLADRNPGKDRIPLLSAKEMNYLFEHYKRYKTINLDIIPKRLAEDEVKVKLEAAKKKNRK</sequence>
<gene>
    <name evidence="2" type="ORF">C5O23_13165</name>
</gene>
<reference evidence="3" key="1">
    <citation type="submission" date="2018-02" db="EMBL/GenBank/DDBJ databases">
        <authorList>
            <person name="Clavel T."/>
            <person name="Strowig T."/>
        </authorList>
    </citation>
    <scope>NUCLEOTIDE SEQUENCE [LARGE SCALE GENOMIC DNA]</scope>
    <source>
        <strain evidence="3">DSM 103720</strain>
    </source>
</reference>
<evidence type="ECO:0000313" key="3">
    <source>
        <dbReference type="Proteomes" id="UP000244905"/>
    </source>
</evidence>
<keyword evidence="1" id="KW-0812">Transmembrane</keyword>
<feature type="transmembrane region" description="Helical" evidence="1">
    <location>
        <begin position="36"/>
        <end position="58"/>
    </location>
</feature>
<dbReference type="RefSeq" id="WP_107033379.1">
    <property type="nucleotide sequence ID" value="NZ_PUEC01000046.1"/>
</dbReference>
<evidence type="ECO:0000313" key="2">
    <source>
        <dbReference type="EMBL" id="PWB00337.1"/>
    </source>
</evidence>
<protein>
    <submittedName>
        <fullName evidence="2">Uncharacterized protein</fullName>
    </submittedName>
</protein>
<organism evidence="2 3">
    <name type="scientific">Duncaniella muris</name>
    <dbReference type="NCBI Taxonomy" id="2094150"/>
    <lineage>
        <taxon>Bacteria</taxon>
        <taxon>Pseudomonadati</taxon>
        <taxon>Bacteroidota</taxon>
        <taxon>Bacteroidia</taxon>
        <taxon>Bacteroidales</taxon>
        <taxon>Muribaculaceae</taxon>
        <taxon>Duncaniella</taxon>
    </lineage>
</organism>
<proteinExistence type="predicted"/>
<keyword evidence="1" id="KW-0472">Membrane</keyword>
<dbReference type="GeneID" id="82527267"/>